<organism evidence="11 12">
    <name type="scientific">Amborella trichopoda</name>
    <dbReference type="NCBI Taxonomy" id="13333"/>
    <lineage>
        <taxon>Eukaryota</taxon>
        <taxon>Viridiplantae</taxon>
        <taxon>Streptophyta</taxon>
        <taxon>Embryophyta</taxon>
        <taxon>Tracheophyta</taxon>
        <taxon>Spermatophyta</taxon>
        <taxon>Magnoliopsida</taxon>
        <taxon>Amborellales</taxon>
        <taxon>Amborellaceae</taxon>
        <taxon>Amborella</taxon>
    </lineage>
</organism>
<dbReference type="PANTHER" id="PTHR47991">
    <property type="entry name" value="OXOGLUTARATE/IRON-DEPENDENT DIOXYGENASE"/>
    <property type="match status" value="1"/>
</dbReference>
<dbReference type="Gramene" id="ERM95352">
    <property type="protein sequence ID" value="ERM95352"/>
    <property type="gene ID" value="AMTR_s00008p00181360"/>
</dbReference>
<dbReference type="GO" id="GO:0005737">
    <property type="term" value="C:cytoplasm"/>
    <property type="evidence" value="ECO:0007669"/>
    <property type="project" value="UniProtKB-SubCell"/>
</dbReference>
<keyword evidence="4" id="KW-0963">Cytoplasm</keyword>
<name>W1NHT6_AMBTC</name>
<dbReference type="Pfam" id="PF14226">
    <property type="entry name" value="DIOX_N"/>
    <property type="match status" value="1"/>
</dbReference>
<sequence>MVSGKAIEGAPVPALRTSGSRFDGAKGIKELAESGLLTSIPPTHAFPPDPTASNLSSSSIEEQLPTIDFSFLQAKEAVVRSKAIRDLGEAGAEWGFFRLVNHGVPESLMKGMLDLAKDFFDLPAEERKKYTGKQVLDPIRYGTSFNILVEEVFCWRDFLKVIVHPSFHSPEIPAAFREIAAEYSKRVQQIARELFKGISESLGLQSCYIEKAFKLEEGLQILICNYYPRCPQPELAMGLTPHSDHGGLTVLMQDEVGGLQLKHKGNWVLVRPLPNTFVVNVGDHLEILSNGIYKSVEHRAVVNDATARISIALAHGPSLDASVSPATQLAENGGQAVAYREMPYREYLEFQQSHRLGGKSCLNLVRL</sequence>
<evidence type="ECO:0000256" key="5">
    <source>
        <dbReference type="ARBA" id="ARBA00022723"/>
    </source>
</evidence>
<dbReference type="InterPro" id="IPR027443">
    <property type="entry name" value="IPNS-like_sf"/>
</dbReference>
<evidence type="ECO:0000256" key="6">
    <source>
        <dbReference type="ARBA" id="ARBA00023004"/>
    </source>
</evidence>
<keyword evidence="12" id="KW-1185">Reference proteome</keyword>
<accession>W1NHT6</accession>
<evidence type="ECO:0000256" key="3">
    <source>
        <dbReference type="ARBA" id="ARBA00008056"/>
    </source>
</evidence>
<comment type="function">
    <text evidence="8">Involved in the regulation of shoot development and salicylic acid (SA) homeostasis.</text>
</comment>
<dbReference type="eggNOG" id="KOG0143">
    <property type="taxonomic scope" value="Eukaryota"/>
</dbReference>
<dbReference type="FunFam" id="2.60.120.330:FF:000015">
    <property type="entry name" value="Protein DMR6-LIKE OXYGENASE 1"/>
    <property type="match status" value="1"/>
</dbReference>
<reference evidence="12" key="1">
    <citation type="journal article" date="2013" name="Science">
        <title>The Amborella genome and the evolution of flowering plants.</title>
        <authorList>
            <consortium name="Amborella Genome Project"/>
        </authorList>
    </citation>
    <scope>NUCLEOTIDE SEQUENCE [LARGE SCALE GENOMIC DNA]</scope>
</reference>
<dbReference type="GO" id="GO:0046872">
    <property type="term" value="F:metal ion binding"/>
    <property type="evidence" value="ECO:0007669"/>
    <property type="project" value="UniProtKB-KW"/>
</dbReference>
<evidence type="ECO:0000256" key="7">
    <source>
        <dbReference type="ARBA" id="ARBA00023242"/>
    </source>
</evidence>
<evidence type="ECO:0000256" key="4">
    <source>
        <dbReference type="ARBA" id="ARBA00022490"/>
    </source>
</evidence>
<dbReference type="AlphaFoldDB" id="W1NHT6"/>
<gene>
    <name evidence="11" type="ORF">AMTR_s00008p00181360</name>
</gene>
<proteinExistence type="inferred from homology"/>
<dbReference type="EMBL" id="KI397486">
    <property type="protein sequence ID" value="ERM95352.1"/>
    <property type="molecule type" value="Genomic_DNA"/>
</dbReference>
<dbReference type="SUPFAM" id="SSF51197">
    <property type="entry name" value="Clavaminate synthase-like"/>
    <property type="match status" value="1"/>
</dbReference>
<keyword evidence="5 9" id="KW-0479">Metal-binding</keyword>
<dbReference type="Gene3D" id="2.60.120.330">
    <property type="entry name" value="B-lactam Antibiotic, Isopenicillin N Synthase, Chain"/>
    <property type="match status" value="1"/>
</dbReference>
<dbReference type="InterPro" id="IPR005123">
    <property type="entry name" value="Oxoglu/Fe-dep_dioxygenase_dom"/>
</dbReference>
<dbReference type="InterPro" id="IPR050295">
    <property type="entry name" value="Plant_2OG-oxidoreductases"/>
</dbReference>
<comment type="similarity">
    <text evidence="3 9">Belongs to the iron/ascorbate-dependent oxidoreductase family.</text>
</comment>
<keyword evidence="7" id="KW-0539">Nucleus</keyword>
<dbReference type="PROSITE" id="PS51471">
    <property type="entry name" value="FE2OG_OXY"/>
    <property type="match status" value="1"/>
</dbReference>
<dbReference type="GO" id="GO:0005634">
    <property type="term" value="C:nucleus"/>
    <property type="evidence" value="ECO:0007669"/>
    <property type="project" value="UniProtKB-SubCell"/>
</dbReference>
<keyword evidence="6 9" id="KW-0408">Iron</keyword>
<evidence type="ECO:0000256" key="8">
    <source>
        <dbReference type="ARBA" id="ARBA00059922"/>
    </source>
</evidence>
<evidence type="ECO:0000313" key="11">
    <source>
        <dbReference type="EMBL" id="ERM95352.1"/>
    </source>
</evidence>
<evidence type="ECO:0000313" key="12">
    <source>
        <dbReference type="Proteomes" id="UP000017836"/>
    </source>
</evidence>
<dbReference type="GO" id="GO:0016491">
    <property type="term" value="F:oxidoreductase activity"/>
    <property type="evidence" value="ECO:0007669"/>
    <property type="project" value="UniProtKB-KW"/>
</dbReference>
<evidence type="ECO:0000259" key="10">
    <source>
        <dbReference type="PROSITE" id="PS51471"/>
    </source>
</evidence>
<dbReference type="InterPro" id="IPR026992">
    <property type="entry name" value="DIOX_N"/>
</dbReference>
<dbReference type="KEGG" id="atr:18423271"/>
<dbReference type="Proteomes" id="UP000017836">
    <property type="component" value="Unassembled WGS sequence"/>
</dbReference>
<dbReference type="InterPro" id="IPR044861">
    <property type="entry name" value="IPNS-like_FE2OG_OXY"/>
</dbReference>
<keyword evidence="9" id="KW-0560">Oxidoreductase</keyword>
<dbReference type="OMA" id="GMKHRDY"/>
<dbReference type="OrthoDB" id="288590at2759"/>
<evidence type="ECO:0000256" key="1">
    <source>
        <dbReference type="ARBA" id="ARBA00004123"/>
    </source>
</evidence>
<evidence type="ECO:0000256" key="9">
    <source>
        <dbReference type="RuleBase" id="RU003682"/>
    </source>
</evidence>
<evidence type="ECO:0000256" key="2">
    <source>
        <dbReference type="ARBA" id="ARBA00004496"/>
    </source>
</evidence>
<comment type="subcellular location">
    <subcellularLocation>
        <location evidence="2">Cytoplasm</location>
    </subcellularLocation>
    <subcellularLocation>
        <location evidence="1">Nucleus</location>
    </subcellularLocation>
</comment>
<feature type="domain" description="Fe2OG dioxygenase" evidence="10">
    <location>
        <begin position="217"/>
        <end position="317"/>
    </location>
</feature>
<protein>
    <recommendedName>
        <fullName evidence="10">Fe2OG dioxygenase domain-containing protein</fullName>
    </recommendedName>
</protein>
<dbReference type="HOGENOM" id="CLU_010119_16_4_1"/>
<dbReference type="Pfam" id="PF03171">
    <property type="entry name" value="2OG-FeII_Oxy"/>
    <property type="match status" value="1"/>
</dbReference>